<dbReference type="InterPro" id="IPR006076">
    <property type="entry name" value="FAD-dep_OxRdtase"/>
</dbReference>
<dbReference type="PANTHER" id="PTHR11985">
    <property type="entry name" value="GLYCEROL-3-PHOSPHATE DEHYDROGENASE"/>
    <property type="match status" value="1"/>
</dbReference>
<evidence type="ECO:0000313" key="9">
    <source>
        <dbReference type="EMBL" id="MDR7271314.1"/>
    </source>
</evidence>
<keyword evidence="10" id="KW-1185">Reference proteome</keyword>
<dbReference type="Gene3D" id="1.10.8.870">
    <property type="entry name" value="Alpha-glycerophosphate oxidase, cap domain"/>
    <property type="match status" value="1"/>
</dbReference>
<name>A0ABU1YR25_ROSSA</name>
<dbReference type="NCBIfam" id="NF009906">
    <property type="entry name" value="PRK13369.1"/>
    <property type="match status" value="1"/>
</dbReference>
<dbReference type="GO" id="GO:0004368">
    <property type="term" value="F:glycerol-3-phosphate dehydrogenase (quinone) activity"/>
    <property type="evidence" value="ECO:0007669"/>
    <property type="project" value="UniProtKB-EC"/>
</dbReference>
<keyword evidence="4" id="KW-0274">FAD</keyword>
<dbReference type="SUPFAM" id="SSF51905">
    <property type="entry name" value="FAD/NAD(P)-binding domain"/>
    <property type="match status" value="1"/>
</dbReference>
<dbReference type="EMBL" id="JAVDXU010000003">
    <property type="protein sequence ID" value="MDR7271314.1"/>
    <property type="molecule type" value="Genomic_DNA"/>
</dbReference>
<evidence type="ECO:0000256" key="4">
    <source>
        <dbReference type="ARBA" id="ARBA00022827"/>
    </source>
</evidence>
<comment type="similarity">
    <text evidence="2 6">Belongs to the FAD-dependent glycerol-3-phosphate dehydrogenase family.</text>
</comment>
<gene>
    <name evidence="9" type="ORF">J2X20_003982</name>
</gene>
<keyword evidence="3 6" id="KW-0285">Flavoprotein</keyword>
<dbReference type="EC" id="1.1.5.3" evidence="6"/>
<dbReference type="PANTHER" id="PTHR11985:SF15">
    <property type="entry name" value="GLYCEROL-3-PHOSPHATE DEHYDROGENASE, MITOCHONDRIAL"/>
    <property type="match status" value="1"/>
</dbReference>
<feature type="domain" description="FAD dependent oxidoreductase" evidence="7">
    <location>
        <begin position="25"/>
        <end position="379"/>
    </location>
</feature>
<accession>A0ABU1YR25</accession>
<dbReference type="Gene3D" id="3.30.9.10">
    <property type="entry name" value="D-Amino Acid Oxidase, subunit A, domain 2"/>
    <property type="match status" value="1"/>
</dbReference>
<dbReference type="PRINTS" id="PR01001">
    <property type="entry name" value="FADG3PDH"/>
</dbReference>
<evidence type="ECO:0000256" key="6">
    <source>
        <dbReference type="RuleBase" id="RU361217"/>
    </source>
</evidence>
<evidence type="ECO:0000313" key="10">
    <source>
        <dbReference type="Proteomes" id="UP001180453"/>
    </source>
</evidence>
<dbReference type="NCBIfam" id="NF008899">
    <property type="entry name" value="PRK12266.1"/>
    <property type="match status" value="1"/>
</dbReference>
<evidence type="ECO:0000256" key="1">
    <source>
        <dbReference type="ARBA" id="ARBA00001974"/>
    </source>
</evidence>
<dbReference type="InterPro" id="IPR031656">
    <property type="entry name" value="DAO_C"/>
</dbReference>
<reference evidence="9 10" key="1">
    <citation type="submission" date="2023-07" db="EMBL/GenBank/DDBJ databases">
        <title>Sorghum-associated microbial communities from plants grown in Nebraska, USA.</title>
        <authorList>
            <person name="Schachtman D."/>
        </authorList>
    </citation>
    <scope>NUCLEOTIDE SEQUENCE [LARGE SCALE GENOMIC DNA]</scope>
    <source>
        <strain evidence="9 10">BE314</strain>
    </source>
</reference>
<dbReference type="Pfam" id="PF16901">
    <property type="entry name" value="DAO_C"/>
    <property type="match status" value="1"/>
</dbReference>
<evidence type="ECO:0000259" key="8">
    <source>
        <dbReference type="Pfam" id="PF16901"/>
    </source>
</evidence>
<organism evidence="9 10">
    <name type="scientific">Roseateles saccharophilus</name>
    <name type="common">Pseudomonas saccharophila</name>
    <dbReference type="NCBI Taxonomy" id="304"/>
    <lineage>
        <taxon>Bacteria</taxon>
        <taxon>Pseudomonadati</taxon>
        <taxon>Pseudomonadota</taxon>
        <taxon>Betaproteobacteria</taxon>
        <taxon>Burkholderiales</taxon>
        <taxon>Sphaerotilaceae</taxon>
        <taxon>Roseateles</taxon>
    </lineage>
</organism>
<comment type="catalytic activity">
    <reaction evidence="6">
        <text>a quinone + sn-glycerol 3-phosphate = dihydroxyacetone phosphate + a quinol</text>
        <dbReference type="Rhea" id="RHEA:18977"/>
        <dbReference type="ChEBI" id="CHEBI:24646"/>
        <dbReference type="ChEBI" id="CHEBI:57597"/>
        <dbReference type="ChEBI" id="CHEBI:57642"/>
        <dbReference type="ChEBI" id="CHEBI:132124"/>
        <dbReference type="EC" id="1.1.5.3"/>
    </reaction>
</comment>
<dbReference type="Gene3D" id="3.50.50.60">
    <property type="entry name" value="FAD/NAD(P)-binding domain"/>
    <property type="match status" value="1"/>
</dbReference>
<keyword evidence="5 6" id="KW-0560">Oxidoreductase</keyword>
<evidence type="ECO:0000259" key="7">
    <source>
        <dbReference type="Pfam" id="PF01266"/>
    </source>
</evidence>
<proteinExistence type="inferred from homology"/>
<sequence>MNDSLTGATQPAAAPAHPGAEPACDVLIVGGGINGAGIARDLAGRGLSVVLCEKDDLAAHTSSASTKMVHGGIRYLEYYDFGLVRKALAEREVLLRSAPHIMWPLRLVVPHDPSMRPVWMMRIGLFLYDHLARREFLPGSRTIRLRGHALGAPLNPRYSRAFLYSDGWTDDARLVVLNALDAAERGAQVLTGWRCVDAQRDRSQWQVTLQDATGSVRRVRARALVNAAGPWAAQFLKEHAHAQASKIKPLRLVKGSHIVVPKLFDHDHAYALQGADKRIIFIIPYEGDYTLIGTTDVEHQGPAGEAKIADDEIRYLCEQASRYLVKPVTPGDVVWSYSGVRPLIEDDAEDPSAVTRDYLLEQDTDGAPLLTVWGGKITTFRKLAEDAADGLCKGLGLKTAAWTAGAWLPGGDLSAWIGPATRPDVDFARFEQKLGERHPALPVKLRHRLARCYGARIDRVLGAEGLGEEIAPGLHEGELVYLHDHEWARTPDDVLWRRTKLGLHMSEAQRRDVARWWATRWPGEATTTATSIGDSVRTTTWS</sequence>
<dbReference type="Proteomes" id="UP001180453">
    <property type="component" value="Unassembled WGS sequence"/>
</dbReference>
<dbReference type="InterPro" id="IPR036188">
    <property type="entry name" value="FAD/NAD-bd_sf"/>
</dbReference>
<evidence type="ECO:0000256" key="3">
    <source>
        <dbReference type="ARBA" id="ARBA00022630"/>
    </source>
</evidence>
<comment type="cofactor">
    <cofactor evidence="1 6">
        <name>FAD</name>
        <dbReference type="ChEBI" id="CHEBI:57692"/>
    </cofactor>
</comment>
<evidence type="ECO:0000256" key="5">
    <source>
        <dbReference type="ARBA" id="ARBA00023002"/>
    </source>
</evidence>
<comment type="caution">
    <text evidence="9">The sequence shown here is derived from an EMBL/GenBank/DDBJ whole genome shotgun (WGS) entry which is preliminary data.</text>
</comment>
<feature type="domain" description="Alpha-glycerophosphate oxidase C-terminal" evidence="8">
    <location>
        <begin position="436"/>
        <end position="507"/>
    </location>
</feature>
<dbReference type="PROSITE" id="PS00977">
    <property type="entry name" value="FAD_G3PDH_1"/>
    <property type="match status" value="1"/>
</dbReference>
<dbReference type="InterPro" id="IPR038299">
    <property type="entry name" value="DAO_C_sf"/>
</dbReference>
<dbReference type="Gene3D" id="6.10.250.1890">
    <property type="match status" value="1"/>
</dbReference>
<evidence type="ECO:0000256" key="2">
    <source>
        <dbReference type="ARBA" id="ARBA00007330"/>
    </source>
</evidence>
<protein>
    <recommendedName>
        <fullName evidence="6">Glycerol-3-phosphate dehydrogenase</fullName>
        <ecNumber evidence="6">1.1.5.3</ecNumber>
    </recommendedName>
</protein>
<dbReference type="Pfam" id="PF01266">
    <property type="entry name" value="DAO"/>
    <property type="match status" value="1"/>
</dbReference>
<dbReference type="InterPro" id="IPR000447">
    <property type="entry name" value="G3P_DH_FAD-dep"/>
</dbReference>